<feature type="compositionally biased region" description="Basic and acidic residues" evidence="1">
    <location>
        <begin position="84"/>
        <end position="101"/>
    </location>
</feature>
<dbReference type="Gramene" id="Zm00001eb282420_T001">
    <property type="protein sequence ID" value="Zm00001eb282420_P001"/>
    <property type="gene ID" value="Zm00001eb282420"/>
</dbReference>
<evidence type="ECO:0000313" key="3">
    <source>
        <dbReference type="Proteomes" id="UP000007305"/>
    </source>
</evidence>
<evidence type="ECO:0000313" key="2">
    <source>
        <dbReference type="EnsemblPlants" id="Zm00001eb282420_P001"/>
    </source>
</evidence>
<sequence length="163" mass="18471">MTTRHDKLKHERVNMGLDSARELDACRETARHSGAWTKRQPARKFRTRREETPERHRAPWELRAAPNRRSREKTELEDGGDMDEMGRAELGNHGELGEFRRAGRSTGGAGRGSAQGRKRSKRRAESRAMGLRLGQEMAVRAPRPEVEDDPATGAHKKKQRPSG</sequence>
<proteinExistence type="predicted"/>
<dbReference type="InParanoid" id="A0A804Q0E2"/>
<dbReference type="EnsemblPlants" id="Zm00001eb282420_T001">
    <property type="protein sequence ID" value="Zm00001eb282420_P001"/>
    <property type="gene ID" value="Zm00001eb282420"/>
</dbReference>
<dbReference type="Proteomes" id="UP000007305">
    <property type="component" value="Chromosome 6"/>
</dbReference>
<accession>A0A804Q0E2</accession>
<protein>
    <submittedName>
        <fullName evidence="2">Uncharacterized protein</fullName>
    </submittedName>
</protein>
<reference evidence="3" key="1">
    <citation type="journal article" date="2009" name="Science">
        <title>The B73 maize genome: complexity, diversity, and dynamics.</title>
        <authorList>
            <person name="Schnable P.S."/>
            <person name="Ware D."/>
            <person name="Fulton R.S."/>
            <person name="Stein J.C."/>
            <person name="Wei F."/>
            <person name="Pasternak S."/>
            <person name="Liang C."/>
            <person name="Zhang J."/>
            <person name="Fulton L."/>
            <person name="Graves T.A."/>
            <person name="Minx P."/>
            <person name="Reily A.D."/>
            <person name="Courtney L."/>
            <person name="Kruchowski S.S."/>
            <person name="Tomlinson C."/>
            <person name="Strong C."/>
            <person name="Delehaunty K."/>
            <person name="Fronick C."/>
            <person name="Courtney B."/>
            <person name="Rock S.M."/>
            <person name="Belter E."/>
            <person name="Du F."/>
            <person name="Kim K."/>
            <person name="Abbott R.M."/>
            <person name="Cotton M."/>
            <person name="Levy A."/>
            <person name="Marchetto P."/>
            <person name="Ochoa K."/>
            <person name="Jackson S.M."/>
            <person name="Gillam B."/>
            <person name="Chen W."/>
            <person name="Yan L."/>
            <person name="Higginbotham J."/>
            <person name="Cardenas M."/>
            <person name="Waligorski J."/>
            <person name="Applebaum E."/>
            <person name="Phelps L."/>
            <person name="Falcone J."/>
            <person name="Kanchi K."/>
            <person name="Thane T."/>
            <person name="Scimone A."/>
            <person name="Thane N."/>
            <person name="Henke J."/>
            <person name="Wang T."/>
            <person name="Ruppert J."/>
            <person name="Shah N."/>
            <person name="Rotter K."/>
            <person name="Hodges J."/>
            <person name="Ingenthron E."/>
            <person name="Cordes M."/>
            <person name="Kohlberg S."/>
            <person name="Sgro J."/>
            <person name="Delgado B."/>
            <person name="Mead K."/>
            <person name="Chinwalla A."/>
            <person name="Leonard S."/>
            <person name="Crouse K."/>
            <person name="Collura K."/>
            <person name="Kudrna D."/>
            <person name="Currie J."/>
            <person name="He R."/>
            <person name="Angelova A."/>
            <person name="Rajasekar S."/>
            <person name="Mueller T."/>
            <person name="Lomeli R."/>
            <person name="Scara G."/>
            <person name="Ko A."/>
            <person name="Delaney K."/>
            <person name="Wissotski M."/>
            <person name="Lopez G."/>
            <person name="Campos D."/>
            <person name="Braidotti M."/>
            <person name="Ashley E."/>
            <person name="Golser W."/>
            <person name="Kim H."/>
            <person name="Lee S."/>
            <person name="Lin J."/>
            <person name="Dujmic Z."/>
            <person name="Kim W."/>
            <person name="Talag J."/>
            <person name="Zuccolo A."/>
            <person name="Fan C."/>
            <person name="Sebastian A."/>
            <person name="Kramer M."/>
            <person name="Spiegel L."/>
            <person name="Nascimento L."/>
            <person name="Zutavern T."/>
            <person name="Miller B."/>
            <person name="Ambroise C."/>
            <person name="Muller S."/>
            <person name="Spooner W."/>
            <person name="Narechania A."/>
            <person name="Ren L."/>
            <person name="Wei S."/>
            <person name="Kumari S."/>
            <person name="Faga B."/>
            <person name="Levy M.J."/>
            <person name="McMahan L."/>
            <person name="Van Buren P."/>
            <person name="Vaughn M.W."/>
            <person name="Ying K."/>
            <person name="Yeh C.-T."/>
            <person name="Emrich S.J."/>
            <person name="Jia Y."/>
            <person name="Kalyanaraman A."/>
            <person name="Hsia A.-P."/>
            <person name="Barbazuk W.B."/>
            <person name="Baucom R.S."/>
            <person name="Brutnell T.P."/>
            <person name="Carpita N.C."/>
            <person name="Chaparro C."/>
            <person name="Chia J.-M."/>
            <person name="Deragon J.-M."/>
            <person name="Estill J.C."/>
            <person name="Fu Y."/>
            <person name="Jeddeloh J.A."/>
            <person name="Han Y."/>
            <person name="Lee H."/>
            <person name="Li P."/>
            <person name="Lisch D.R."/>
            <person name="Liu S."/>
            <person name="Liu Z."/>
            <person name="Nagel D.H."/>
            <person name="McCann M.C."/>
            <person name="SanMiguel P."/>
            <person name="Myers A.M."/>
            <person name="Nettleton D."/>
            <person name="Nguyen J."/>
            <person name="Penning B.W."/>
            <person name="Ponnala L."/>
            <person name="Schneider K.L."/>
            <person name="Schwartz D.C."/>
            <person name="Sharma A."/>
            <person name="Soderlund C."/>
            <person name="Springer N.M."/>
            <person name="Sun Q."/>
            <person name="Wang H."/>
            <person name="Waterman M."/>
            <person name="Westerman R."/>
            <person name="Wolfgruber T.K."/>
            <person name="Yang L."/>
            <person name="Yu Y."/>
            <person name="Zhang L."/>
            <person name="Zhou S."/>
            <person name="Zhu Q."/>
            <person name="Bennetzen J.L."/>
            <person name="Dawe R.K."/>
            <person name="Jiang J."/>
            <person name="Jiang N."/>
            <person name="Presting G.G."/>
            <person name="Wessler S.R."/>
            <person name="Aluru S."/>
            <person name="Martienssen R.A."/>
            <person name="Clifton S.W."/>
            <person name="McCombie W.R."/>
            <person name="Wing R.A."/>
            <person name="Wilson R.K."/>
        </authorList>
    </citation>
    <scope>NUCLEOTIDE SEQUENCE [LARGE SCALE GENOMIC DNA]</scope>
    <source>
        <strain evidence="3">cv. B73</strain>
    </source>
</reference>
<feature type="compositionally biased region" description="Basic residues" evidence="1">
    <location>
        <begin position="154"/>
        <end position="163"/>
    </location>
</feature>
<feature type="region of interest" description="Disordered" evidence="1">
    <location>
        <begin position="29"/>
        <end position="163"/>
    </location>
</feature>
<name>A0A804Q0E2_MAIZE</name>
<dbReference type="AlphaFoldDB" id="A0A804Q0E2"/>
<feature type="compositionally biased region" description="Basic and acidic residues" evidence="1">
    <location>
        <begin position="48"/>
        <end position="60"/>
    </location>
</feature>
<reference evidence="2" key="2">
    <citation type="submission" date="2019-07" db="EMBL/GenBank/DDBJ databases">
        <authorList>
            <person name="Seetharam A."/>
            <person name="Woodhouse M."/>
            <person name="Cannon E."/>
        </authorList>
    </citation>
    <scope>NUCLEOTIDE SEQUENCE [LARGE SCALE GENOMIC DNA]</scope>
    <source>
        <strain evidence="2">cv. B73</strain>
    </source>
</reference>
<evidence type="ECO:0000256" key="1">
    <source>
        <dbReference type="SAM" id="MobiDB-lite"/>
    </source>
</evidence>
<organism evidence="2 3">
    <name type="scientific">Zea mays</name>
    <name type="common">Maize</name>
    <dbReference type="NCBI Taxonomy" id="4577"/>
    <lineage>
        <taxon>Eukaryota</taxon>
        <taxon>Viridiplantae</taxon>
        <taxon>Streptophyta</taxon>
        <taxon>Embryophyta</taxon>
        <taxon>Tracheophyta</taxon>
        <taxon>Spermatophyta</taxon>
        <taxon>Magnoliopsida</taxon>
        <taxon>Liliopsida</taxon>
        <taxon>Poales</taxon>
        <taxon>Poaceae</taxon>
        <taxon>PACMAD clade</taxon>
        <taxon>Panicoideae</taxon>
        <taxon>Andropogonodae</taxon>
        <taxon>Andropogoneae</taxon>
        <taxon>Tripsacinae</taxon>
        <taxon>Zea</taxon>
    </lineage>
</organism>
<reference evidence="2" key="3">
    <citation type="submission" date="2021-05" db="UniProtKB">
        <authorList>
            <consortium name="EnsemblPlants"/>
        </authorList>
    </citation>
    <scope>IDENTIFICATION</scope>
    <source>
        <strain evidence="2">cv. B73</strain>
    </source>
</reference>
<keyword evidence="3" id="KW-1185">Reference proteome</keyword>